<comment type="caution">
    <text evidence="1">The sequence shown here is derived from an EMBL/GenBank/DDBJ whole genome shotgun (WGS) entry which is preliminary data.</text>
</comment>
<evidence type="ECO:0000313" key="2">
    <source>
        <dbReference type="Proteomes" id="UP001281761"/>
    </source>
</evidence>
<name>A0ABQ9XR57_9EUKA</name>
<evidence type="ECO:0000313" key="1">
    <source>
        <dbReference type="EMBL" id="KAK2954080.1"/>
    </source>
</evidence>
<dbReference type="Proteomes" id="UP001281761">
    <property type="component" value="Unassembled WGS sequence"/>
</dbReference>
<sequence length="537" mass="61027">MWSTSNLLRNIVKRPNHTMFQCDSFVAIISQTSLPKLLSLIGKSSEDELARICESSLPSFLLDWVISISDENVLSAIGECLVTLTSTLRSFSAFLAHHKTQFLALLDHCGSEKSSSAHIAILARLCVSTQLDVSKLALRVLTTRCKSDSETRPFLQKLKVPSVLTGSSSELVPFAKRLCSTLAEHVSEMKSLLTELSPSDGTISALSAALPSESPLLTRNTTESDPTFFPLLKSTIIVILDLLEQLKCESVCPPTGQTDVWIEKLDGWWFRLSYSLSTSHKPLHPIVESTFSDVPQLCSLLERTCCLSSLTHKSHLRMIVDFCSALPLMLPRVVEVNLVQRVIDSSQSMTVPTTNCQLHSNLVWFINNLIGTPIVITEDKEEWKRIRKLQFERALKPAKQYVQFILQREDDISWMSSDSGLSAVVTKLLSQTLVLERDVFEDGENVETESEKWEVGWLVEKTNDFNVRERLKMIREDDAKMKQNEKQRWKKRVERRREAGYEDALEGWLMRMKNSTRPEIVEYLRQVRKEYGMNNTL</sequence>
<reference evidence="1 2" key="1">
    <citation type="journal article" date="2022" name="bioRxiv">
        <title>Genomics of Preaxostyla Flagellates Illuminates Evolutionary Transitions and the Path Towards Mitochondrial Loss.</title>
        <authorList>
            <person name="Novak L.V.F."/>
            <person name="Treitli S.C."/>
            <person name="Pyrih J."/>
            <person name="Halakuc P."/>
            <person name="Pipaliya S.V."/>
            <person name="Vacek V."/>
            <person name="Brzon O."/>
            <person name="Soukal P."/>
            <person name="Eme L."/>
            <person name="Dacks J.B."/>
            <person name="Karnkowska A."/>
            <person name="Elias M."/>
            <person name="Hampl V."/>
        </authorList>
    </citation>
    <scope>NUCLEOTIDE SEQUENCE [LARGE SCALE GENOMIC DNA]</scope>
    <source>
        <strain evidence="1">NAU3</strain>
        <tissue evidence="1">Gut</tissue>
    </source>
</reference>
<dbReference type="EMBL" id="JARBJD010000082">
    <property type="protein sequence ID" value="KAK2954080.1"/>
    <property type="molecule type" value="Genomic_DNA"/>
</dbReference>
<proteinExistence type="predicted"/>
<accession>A0ABQ9XR57</accession>
<organism evidence="1 2">
    <name type="scientific">Blattamonas nauphoetae</name>
    <dbReference type="NCBI Taxonomy" id="2049346"/>
    <lineage>
        <taxon>Eukaryota</taxon>
        <taxon>Metamonada</taxon>
        <taxon>Preaxostyla</taxon>
        <taxon>Oxymonadida</taxon>
        <taxon>Blattamonas</taxon>
    </lineage>
</organism>
<protein>
    <submittedName>
        <fullName evidence="1">Uncharacterized protein</fullName>
    </submittedName>
</protein>
<gene>
    <name evidence="1" type="ORF">BLNAU_10897</name>
</gene>
<keyword evidence="2" id="KW-1185">Reference proteome</keyword>